<evidence type="ECO:0000256" key="6">
    <source>
        <dbReference type="ARBA" id="ARBA00022679"/>
    </source>
</evidence>
<evidence type="ECO:0000256" key="1">
    <source>
        <dbReference type="ARBA" id="ARBA00000085"/>
    </source>
</evidence>
<dbReference type="SMART" id="SM00304">
    <property type="entry name" value="HAMP"/>
    <property type="match status" value="1"/>
</dbReference>
<keyword evidence="4" id="KW-1003">Cell membrane</keyword>
<keyword evidence="5" id="KW-0597">Phosphoprotein</keyword>
<dbReference type="FunFam" id="1.10.287.130:FF:000001">
    <property type="entry name" value="Two-component sensor histidine kinase"/>
    <property type="match status" value="1"/>
</dbReference>
<dbReference type="PRINTS" id="PR00344">
    <property type="entry name" value="BCTRLSENSOR"/>
</dbReference>
<evidence type="ECO:0000256" key="5">
    <source>
        <dbReference type="ARBA" id="ARBA00022553"/>
    </source>
</evidence>
<keyword evidence="18" id="KW-1185">Reference proteome</keyword>
<dbReference type="PANTHER" id="PTHR45528:SF1">
    <property type="entry name" value="SENSOR HISTIDINE KINASE CPXA"/>
    <property type="match status" value="1"/>
</dbReference>
<evidence type="ECO:0000259" key="16">
    <source>
        <dbReference type="PROSITE" id="PS50885"/>
    </source>
</evidence>
<keyword evidence="6" id="KW-0808">Transferase</keyword>
<dbReference type="PROSITE" id="PS50109">
    <property type="entry name" value="HIS_KIN"/>
    <property type="match status" value="1"/>
</dbReference>
<evidence type="ECO:0000256" key="9">
    <source>
        <dbReference type="ARBA" id="ARBA00022777"/>
    </source>
</evidence>
<dbReference type="InterPro" id="IPR050398">
    <property type="entry name" value="HssS/ArlS-like"/>
</dbReference>
<comment type="subcellular location">
    <subcellularLocation>
        <location evidence="2">Cell membrane</location>
        <topology evidence="2">Multi-pass membrane protein</topology>
    </subcellularLocation>
</comment>
<sequence>MKKISTKLAIYFLAAVLIMESLLMIYLHSSMIDTRTQEEFQSILSRGNSHRDVLEDSYTEGTLNHIAHMESKTDTEVVITDENKKIIASSKDVSDGMRNLINDHPQEVPREGLLIESDWEKMNYLATVTEYNNGAEEGYVYMFKNTKPLRSLIQKLNYHFLMAGILGLLIIAVIYFLLSRILTRPLINMKEATEQLSNGDFLVKLPELGKDELGELSNSIQKLANDLENIQNDRLEFLASVSHELRTPLTYIQGYTAVALREGISDEKRNEYLRIIQDESGRIVHLIENLFELAKIDQNTFTITKQEIELCPLIQSVAKKVGPAFDRKNMTLQISCPKTVYAFADPLRLEQIILNLLDNALKYSEENTITSVMIRSPEAGKVGITVTDQGYGIPENELQHIFKRLYRVEKSRSRVSGGSGLGLSIVKELVEAHGGSVAIESKEGKGTSIEILI</sequence>
<dbReference type="InterPro" id="IPR004358">
    <property type="entry name" value="Sig_transdc_His_kin-like_C"/>
</dbReference>
<keyword evidence="10" id="KW-0067">ATP-binding</keyword>
<dbReference type="InterPro" id="IPR036097">
    <property type="entry name" value="HisK_dim/P_sf"/>
</dbReference>
<evidence type="ECO:0000256" key="8">
    <source>
        <dbReference type="ARBA" id="ARBA00022741"/>
    </source>
</evidence>
<evidence type="ECO:0000256" key="10">
    <source>
        <dbReference type="ARBA" id="ARBA00022840"/>
    </source>
</evidence>
<evidence type="ECO:0000313" key="17">
    <source>
        <dbReference type="EMBL" id="RIW38361.1"/>
    </source>
</evidence>
<reference evidence="17 18" key="1">
    <citation type="submission" date="2018-09" db="EMBL/GenBank/DDBJ databases">
        <title>Bacillus saliacetes sp. nov., isolated from Thai shrimp paste (Ka-pi).</title>
        <authorList>
            <person name="Daroonpunt R."/>
            <person name="Tanasupawat S."/>
            <person name="Yiamsombut S."/>
        </authorList>
    </citation>
    <scope>NUCLEOTIDE SEQUENCE [LARGE SCALE GENOMIC DNA]</scope>
    <source>
        <strain evidence="17 18">SKP7-4</strain>
    </source>
</reference>
<evidence type="ECO:0000259" key="15">
    <source>
        <dbReference type="PROSITE" id="PS50109"/>
    </source>
</evidence>
<keyword evidence="13 14" id="KW-0472">Membrane</keyword>
<dbReference type="CDD" id="cd06225">
    <property type="entry name" value="HAMP"/>
    <property type="match status" value="1"/>
</dbReference>
<dbReference type="PROSITE" id="PS50885">
    <property type="entry name" value="HAMP"/>
    <property type="match status" value="1"/>
</dbReference>
<evidence type="ECO:0000313" key="18">
    <source>
        <dbReference type="Proteomes" id="UP000265801"/>
    </source>
</evidence>
<dbReference type="Gene3D" id="6.10.340.10">
    <property type="match status" value="1"/>
</dbReference>
<keyword evidence="11 14" id="KW-1133">Transmembrane helix</keyword>
<dbReference type="SUPFAM" id="SSF55874">
    <property type="entry name" value="ATPase domain of HSP90 chaperone/DNA topoisomerase II/histidine kinase"/>
    <property type="match status" value="1"/>
</dbReference>
<keyword evidence="12" id="KW-0902">Two-component regulatory system</keyword>
<dbReference type="GO" id="GO:0005886">
    <property type="term" value="C:plasma membrane"/>
    <property type="evidence" value="ECO:0007669"/>
    <property type="project" value="UniProtKB-SubCell"/>
</dbReference>
<evidence type="ECO:0000256" key="12">
    <source>
        <dbReference type="ARBA" id="ARBA00023012"/>
    </source>
</evidence>
<evidence type="ECO:0000256" key="7">
    <source>
        <dbReference type="ARBA" id="ARBA00022692"/>
    </source>
</evidence>
<dbReference type="InterPro" id="IPR036890">
    <property type="entry name" value="HATPase_C_sf"/>
</dbReference>
<dbReference type="RefSeq" id="WP_119545259.1">
    <property type="nucleotide sequence ID" value="NZ_QXIR01000002.1"/>
</dbReference>
<dbReference type="InterPro" id="IPR003660">
    <property type="entry name" value="HAMP_dom"/>
</dbReference>
<dbReference type="CDD" id="cd00075">
    <property type="entry name" value="HATPase"/>
    <property type="match status" value="1"/>
</dbReference>
<dbReference type="Pfam" id="PF00512">
    <property type="entry name" value="HisKA"/>
    <property type="match status" value="1"/>
</dbReference>
<dbReference type="PANTHER" id="PTHR45528">
    <property type="entry name" value="SENSOR HISTIDINE KINASE CPXA"/>
    <property type="match status" value="1"/>
</dbReference>
<dbReference type="InterPro" id="IPR005467">
    <property type="entry name" value="His_kinase_dom"/>
</dbReference>
<dbReference type="CDD" id="cd00082">
    <property type="entry name" value="HisKA"/>
    <property type="match status" value="1"/>
</dbReference>
<evidence type="ECO:0000256" key="2">
    <source>
        <dbReference type="ARBA" id="ARBA00004651"/>
    </source>
</evidence>
<dbReference type="FunFam" id="3.30.565.10:FF:000006">
    <property type="entry name" value="Sensor histidine kinase WalK"/>
    <property type="match status" value="1"/>
</dbReference>
<dbReference type="Gene3D" id="1.10.287.130">
    <property type="match status" value="1"/>
</dbReference>
<dbReference type="GO" id="GO:0005524">
    <property type="term" value="F:ATP binding"/>
    <property type="evidence" value="ECO:0007669"/>
    <property type="project" value="UniProtKB-KW"/>
</dbReference>
<keyword evidence="9" id="KW-0418">Kinase</keyword>
<name>A0A3A1RAE4_9BACI</name>
<evidence type="ECO:0000256" key="4">
    <source>
        <dbReference type="ARBA" id="ARBA00022475"/>
    </source>
</evidence>
<feature type="domain" description="HAMP" evidence="16">
    <location>
        <begin position="180"/>
        <end position="232"/>
    </location>
</feature>
<dbReference type="InterPro" id="IPR003594">
    <property type="entry name" value="HATPase_dom"/>
</dbReference>
<dbReference type="Pfam" id="PF02518">
    <property type="entry name" value="HATPase_c"/>
    <property type="match status" value="1"/>
</dbReference>
<proteinExistence type="predicted"/>
<feature type="transmembrane region" description="Helical" evidence="14">
    <location>
        <begin position="6"/>
        <end position="27"/>
    </location>
</feature>
<dbReference type="Gene3D" id="3.30.565.10">
    <property type="entry name" value="Histidine kinase-like ATPase, C-terminal domain"/>
    <property type="match status" value="1"/>
</dbReference>
<protein>
    <recommendedName>
        <fullName evidence="3">histidine kinase</fullName>
        <ecNumber evidence="3">2.7.13.3</ecNumber>
    </recommendedName>
</protein>
<dbReference type="InterPro" id="IPR003661">
    <property type="entry name" value="HisK_dim/P_dom"/>
</dbReference>
<evidence type="ECO:0000256" key="3">
    <source>
        <dbReference type="ARBA" id="ARBA00012438"/>
    </source>
</evidence>
<organism evidence="17 18">
    <name type="scientific">Bacillus salacetis</name>
    <dbReference type="NCBI Taxonomy" id="2315464"/>
    <lineage>
        <taxon>Bacteria</taxon>
        <taxon>Bacillati</taxon>
        <taxon>Bacillota</taxon>
        <taxon>Bacilli</taxon>
        <taxon>Bacillales</taxon>
        <taxon>Bacillaceae</taxon>
        <taxon>Bacillus</taxon>
    </lineage>
</organism>
<feature type="transmembrane region" description="Helical" evidence="14">
    <location>
        <begin position="156"/>
        <end position="178"/>
    </location>
</feature>
<dbReference type="Pfam" id="PF00672">
    <property type="entry name" value="HAMP"/>
    <property type="match status" value="1"/>
</dbReference>
<evidence type="ECO:0000256" key="13">
    <source>
        <dbReference type="ARBA" id="ARBA00023136"/>
    </source>
</evidence>
<dbReference type="AlphaFoldDB" id="A0A3A1RAE4"/>
<dbReference type="SMART" id="SM00388">
    <property type="entry name" value="HisKA"/>
    <property type="match status" value="1"/>
</dbReference>
<dbReference type="EC" id="2.7.13.3" evidence="3"/>
<evidence type="ECO:0000256" key="14">
    <source>
        <dbReference type="SAM" id="Phobius"/>
    </source>
</evidence>
<feature type="domain" description="Histidine kinase" evidence="15">
    <location>
        <begin position="240"/>
        <end position="453"/>
    </location>
</feature>
<keyword evidence="7 14" id="KW-0812">Transmembrane</keyword>
<dbReference type="SUPFAM" id="SSF158472">
    <property type="entry name" value="HAMP domain-like"/>
    <property type="match status" value="1"/>
</dbReference>
<dbReference type="EMBL" id="QXIR01000002">
    <property type="protein sequence ID" value="RIW38361.1"/>
    <property type="molecule type" value="Genomic_DNA"/>
</dbReference>
<comment type="catalytic activity">
    <reaction evidence="1">
        <text>ATP + protein L-histidine = ADP + protein N-phospho-L-histidine.</text>
        <dbReference type="EC" id="2.7.13.3"/>
    </reaction>
</comment>
<dbReference type="GO" id="GO:0000155">
    <property type="term" value="F:phosphorelay sensor kinase activity"/>
    <property type="evidence" value="ECO:0007669"/>
    <property type="project" value="InterPro"/>
</dbReference>
<keyword evidence="8" id="KW-0547">Nucleotide-binding</keyword>
<accession>A0A3A1RAE4</accession>
<dbReference type="SUPFAM" id="SSF47384">
    <property type="entry name" value="Homodimeric domain of signal transducing histidine kinase"/>
    <property type="match status" value="1"/>
</dbReference>
<dbReference type="Proteomes" id="UP000265801">
    <property type="component" value="Unassembled WGS sequence"/>
</dbReference>
<dbReference type="SMART" id="SM00387">
    <property type="entry name" value="HATPase_c"/>
    <property type="match status" value="1"/>
</dbReference>
<evidence type="ECO:0000256" key="11">
    <source>
        <dbReference type="ARBA" id="ARBA00022989"/>
    </source>
</evidence>
<gene>
    <name evidence="17" type="ORF">D3H55_02135</name>
</gene>
<dbReference type="OrthoDB" id="9813151at2"/>
<comment type="caution">
    <text evidence="17">The sequence shown here is derived from an EMBL/GenBank/DDBJ whole genome shotgun (WGS) entry which is preliminary data.</text>
</comment>